<evidence type="ECO:0000256" key="5">
    <source>
        <dbReference type="ARBA" id="ARBA00022679"/>
    </source>
</evidence>
<keyword evidence="6 10" id="KW-0812">Transmembrane</keyword>
<evidence type="ECO:0000259" key="12">
    <source>
        <dbReference type="Pfam" id="PF25333"/>
    </source>
</evidence>
<keyword evidence="8 10" id="KW-1133">Transmembrane helix</keyword>
<dbReference type="PANTHER" id="PTHR33389:SF18">
    <property type="entry name" value="OS01G0677900 PROTEIN"/>
    <property type="match status" value="1"/>
</dbReference>
<dbReference type="AlphaFoldDB" id="W9RD72"/>
<feature type="transmembrane region" description="Helical" evidence="10">
    <location>
        <begin position="17"/>
        <end position="37"/>
    </location>
</feature>
<dbReference type="EC" id="2.3.2.27" evidence="4"/>
<evidence type="ECO:0000313" key="13">
    <source>
        <dbReference type="EMBL" id="EXB51378.1"/>
    </source>
</evidence>
<dbReference type="eggNOG" id="ENOG502QS79">
    <property type="taxonomic scope" value="Eukaryota"/>
</dbReference>
<dbReference type="OrthoDB" id="1153602at2759"/>
<keyword evidence="9 10" id="KW-0472">Membrane</keyword>
<accession>W9RD72</accession>
<dbReference type="STRING" id="981085.W9RD72"/>
<protein>
    <recommendedName>
        <fullName evidence="4">RING-type E3 ubiquitin transferase</fullName>
        <ecNumber evidence="4">2.3.2.27</ecNumber>
    </recommendedName>
</protein>
<proteinExistence type="predicted"/>
<organism evidence="13 14">
    <name type="scientific">Morus notabilis</name>
    <dbReference type="NCBI Taxonomy" id="981085"/>
    <lineage>
        <taxon>Eukaryota</taxon>
        <taxon>Viridiplantae</taxon>
        <taxon>Streptophyta</taxon>
        <taxon>Embryophyta</taxon>
        <taxon>Tracheophyta</taxon>
        <taxon>Spermatophyta</taxon>
        <taxon>Magnoliopsida</taxon>
        <taxon>eudicotyledons</taxon>
        <taxon>Gunneridae</taxon>
        <taxon>Pentapetalae</taxon>
        <taxon>rosids</taxon>
        <taxon>fabids</taxon>
        <taxon>Rosales</taxon>
        <taxon>Moraceae</taxon>
        <taxon>Moreae</taxon>
        <taxon>Morus</taxon>
    </lineage>
</organism>
<feature type="transmembrane region" description="Helical" evidence="10">
    <location>
        <begin position="879"/>
        <end position="898"/>
    </location>
</feature>
<evidence type="ECO:0000313" key="14">
    <source>
        <dbReference type="Proteomes" id="UP000030645"/>
    </source>
</evidence>
<feature type="domain" description="DUF2921" evidence="12">
    <location>
        <begin position="98"/>
        <end position="239"/>
    </location>
</feature>
<evidence type="ECO:0000256" key="1">
    <source>
        <dbReference type="ARBA" id="ARBA00000900"/>
    </source>
</evidence>
<dbReference type="Pfam" id="PF11145">
    <property type="entry name" value="DUF2921"/>
    <property type="match status" value="1"/>
</dbReference>
<dbReference type="PANTHER" id="PTHR33389">
    <property type="entry name" value="FAMILY PROTEIN, PUTATIVE (DUF2921)-RELATED"/>
    <property type="match status" value="1"/>
</dbReference>
<feature type="domain" description="SWEET-like" evidence="11">
    <location>
        <begin position="643"/>
        <end position="909"/>
    </location>
</feature>
<evidence type="ECO:0000256" key="7">
    <source>
        <dbReference type="ARBA" id="ARBA00022786"/>
    </source>
</evidence>
<keyword evidence="7" id="KW-0833">Ubl conjugation pathway</keyword>
<dbReference type="KEGG" id="mnt:21386483"/>
<evidence type="ECO:0000256" key="9">
    <source>
        <dbReference type="ARBA" id="ARBA00023136"/>
    </source>
</evidence>
<evidence type="ECO:0000256" key="3">
    <source>
        <dbReference type="ARBA" id="ARBA00004906"/>
    </source>
</evidence>
<evidence type="ECO:0000256" key="6">
    <source>
        <dbReference type="ARBA" id="ARBA00022692"/>
    </source>
</evidence>
<evidence type="ECO:0000256" key="10">
    <source>
        <dbReference type="SAM" id="Phobius"/>
    </source>
</evidence>
<evidence type="ECO:0000256" key="2">
    <source>
        <dbReference type="ARBA" id="ARBA00004127"/>
    </source>
</evidence>
<name>W9RD72_9ROSA</name>
<feature type="transmembrane region" description="Helical" evidence="10">
    <location>
        <begin position="771"/>
        <end position="790"/>
    </location>
</feature>
<dbReference type="GO" id="GO:0012505">
    <property type="term" value="C:endomembrane system"/>
    <property type="evidence" value="ECO:0007669"/>
    <property type="project" value="UniProtKB-SubCell"/>
</dbReference>
<gene>
    <name evidence="13" type="ORF">L484_002930</name>
</gene>
<feature type="transmembrane region" description="Helical" evidence="10">
    <location>
        <begin position="653"/>
        <end position="673"/>
    </location>
</feature>
<reference evidence="14" key="1">
    <citation type="submission" date="2013-01" db="EMBL/GenBank/DDBJ databases">
        <title>Draft Genome Sequence of a Mulberry Tree, Morus notabilis C.K. Schneid.</title>
        <authorList>
            <person name="He N."/>
            <person name="Zhao S."/>
        </authorList>
    </citation>
    <scope>NUCLEOTIDE SEQUENCE</scope>
</reference>
<feature type="domain" description="DUF2921" evidence="12">
    <location>
        <begin position="469"/>
        <end position="630"/>
    </location>
</feature>
<dbReference type="Pfam" id="PF25333">
    <property type="entry name" value="DUF2921_N"/>
    <property type="match status" value="3"/>
</dbReference>
<dbReference type="InterPro" id="IPR057425">
    <property type="entry name" value="DUF2921_N"/>
</dbReference>
<dbReference type="GO" id="GO:0061630">
    <property type="term" value="F:ubiquitin protein ligase activity"/>
    <property type="evidence" value="ECO:0007669"/>
    <property type="project" value="UniProtKB-EC"/>
</dbReference>
<dbReference type="InterPro" id="IPR021319">
    <property type="entry name" value="DUF2921"/>
</dbReference>
<sequence>MAIFKNYSASTSSSKRWYYINIHPWLLLIIFTFYTSFSSNFVPCFPASPSSTISYSDHCASFVPGTNWTVIGYASPIHFPRHTGYYTTSDPNIADTSLFYEVTNSLAFSLWRVYETDVQGLFSVKGNLILYRGSNIYSGSNVTLNRSYHSNPVYLEHANSYTRGSMRFRLHGFWSLSSGKLCMVGEGYYYPRGESLTFPAFLKLHNLKNSSDLTSVVTGTVESLISSDHNDPNYFSPISVVLFPRLNYEYTLISHEFDNSTSSSSIEGDVSTPGLSYNSLPRSLCSLLSSRTLSLKYASHCSNSSEKKCNPLGESLIQLPSVLSLDEIECAETKLRLRLLIKLSRQFADIGNYRTFDPNTTLVGEGTWDAKKNQLLIVACRFLNVTDSWAKAYVGDCSTRLSLQFPAIWTIGNTSSIVGHVWSNKPVSDSGYFEKIRFESPASILVGAPGLKYEYTKIEKVRKWCPRKALAKKKGEIYPSALSYDMMFDIFAKRATRRIARGYAEPLSVGSQFYGRRRYQNHFSNSTLADEEYVYPTNISYGIGLYNRSGESNETWHISAEGVYDVTTGSLCMVGCRHVVLNHMIDRNVDCEILVKFQFPPKIFHEGEGYIKGIIESKREKSDPLHFEHLDLSSAASVIVEAHESILRTDVEIIMAMISNSLACVFAALQLFHFRRYRDVLPFVSLTMISTLTLGYAIPLLMDLKSMLMTSFESQNVLLGSGGWLEAKGVTEGATALILFLLQCCLLQLTWSARSSNENRNGLQIAENEALLVSSPLYAGCAFLSIFFTWRKRKHDLVMLSSASFTSYKENPIWDFLKSYADLLLDAFLLPQILLNTFRDSREKALSSYFYIGTTLVRLLPHAYGLYRAQNSSFKLVSIAWDVIIPCGSLLFAIIIYLQQRFGGLCILPFKLCV</sequence>
<keyword evidence="14" id="KW-1185">Reference proteome</keyword>
<feature type="domain" description="DUF2921" evidence="12">
    <location>
        <begin position="272"/>
        <end position="436"/>
    </location>
</feature>
<evidence type="ECO:0000256" key="8">
    <source>
        <dbReference type="ARBA" id="ARBA00022989"/>
    </source>
</evidence>
<dbReference type="EMBL" id="KE344038">
    <property type="protein sequence ID" value="EXB51378.1"/>
    <property type="molecule type" value="Genomic_DNA"/>
</dbReference>
<evidence type="ECO:0000256" key="4">
    <source>
        <dbReference type="ARBA" id="ARBA00012483"/>
    </source>
</evidence>
<comment type="pathway">
    <text evidence="3">Protein modification; protein ubiquitination.</text>
</comment>
<dbReference type="Proteomes" id="UP000030645">
    <property type="component" value="Unassembled WGS sequence"/>
</dbReference>
<feature type="transmembrane region" description="Helical" evidence="10">
    <location>
        <begin position="680"/>
        <end position="702"/>
    </location>
</feature>
<feature type="transmembrane region" description="Helical" evidence="10">
    <location>
        <begin position="733"/>
        <end position="751"/>
    </location>
</feature>
<comment type="catalytic activity">
    <reaction evidence="1">
        <text>S-ubiquitinyl-[E2 ubiquitin-conjugating enzyme]-L-cysteine + [acceptor protein]-L-lysine = [E2 ubiquitin-conjugating enzyme]-L-cysteine + N(6)-ubiquitinyl-[acceptor protein]-L-lysine.</text>
        <dbReference type="EC" id="2.3.2.27"/>
    </reaction>
</comment>
<evidence type="ECO:0000259" key="11">
    <source>
        <dbReference type="Pfam" id="PF11145"/>
    </source>
</evidence>
<comment type="subcellular location">
    <subcellularLocation>
        <location evidence="2">Endomembrane system</location>
        <topology evidence="2">Multi-pass membrane protein</topology>
    </subcellularLocation>
</comment>
<keyword evidence="5" id="KW-0808">Transferase</keyword>